<dbReference type="Gene3D" id="3.40.50.1110">
    <property type="entry name" value="SGNH hydrolase"/>
    <property type="match status" value="1"/>
</dbReference>
<proteinExistence type="predicted"/>
<gene>
    <name evidence="1" type="ORF">E3T25_05210</name>
</gene>
<keyword evidence="2" id="KW-1185">Reference proteome</keyword>
<protein>
    <recommendedName>
        <fullName evidence="3">SGNH/GDSL hydrolase family protein</fullName>
    </recommendedName>
</protein>
<accession>A0ABY2JG69</accession>
<comment type="caution">
    <text evidence="1">The sequence shown here is derived from an EMBL/GenBank/DDBJ whole genome shotgun (WGS) entry which is preliminary data.</text>
</comment>
<evidence type="ECO:0000313" key="1">
    <source>
        <dbReference type="EMBL" id="TFD04900.1"/>
    </source>
</evidence>
<dbReference type="Proteomes" id="UP000297851">
    <property type="component" value="Unassembled WGS sequence"/>
</dbReference>
<name>A0ABY2JG69_9MICO</name>
<sequence length="120" mass="11914">MAKTVGLNPSVVVVAAERAGTNVDLPEAVATINAALAALRVGVPDATLVVVGPAALNGMDDSRAAELDSEVRAAAARVGATYVSLLEPNVLDPSMVASDGVSVNEAGHAAIAVRVKTALS</sequence>
<dbReference type="SUPFAM" id="SSF52266">
    <property type="entry name" value="SGNH hydrolase"/>
    <property type="match status" value="1"/>
</dbReference>
<dbReference type="RefSeq" id="WP_104102512.1">
    <property type="nucleotide sequence ID" value="NZ_SOGO01000016.1"/>
</dbReference>
<evidence type="ECO:0000313" key="2">
    <source>
        <dbReference type="Proteomes" id="UP000297851"/>
    </source>
</evidence>
<reference evidence="1 2" key="1">
    <citation type="submission" date="2019-03" db="EMBL/GenBank/DDBJ databases">
        <title>Genomics of glacier-inhabiting Cryobacterium strains.</title>
        <authorList>
            <person name="Liu Q."/>
            <person name="Xin Y.-H."/>
        </authorList>
    </citation>
    <scope>NUCLEOTIDE SEQUENCE [LARGE SCALE GENOMIC DNA]</scope>
    <source>
        <strain evidence="1 2">TMT2-16</strain>
    </source>
</reference>
<evidence type="ECO:0008006" key="3">
    <source>
        <dbReference type="Google" id="ProtNLM"/>
    </source>
</evidence>
<dbReference type="InterPro" id="IPR036514">
    <property type="entry name" value="SGNH_hydro_sf"/>
</dbReference>
<dbReference type="EMBL" id="SOGO01000016">
    <property type="protein sequence ID" value="TFD04900.1"/>
    <property type="molecule type" value="Genomic_DNA"/>
</dbReference>
<organism evidence="1 2">
    <name type="scientific">Cryobacterium sandaracinum</name>
    <dbReference type="NCBI Taxonomy" id="1259247"/>
    <lineage>
        <taxon>Bacteria</taxon>
        <taxon>Bacillati</taxon>
        <taxon>Actinomycetota</taxon>
        <taxon>Actinomycetes</taxon>
        <taxon>Micrococcales</taxon>
        <taxon>Microbacteriaceae</taxon>
        <taxon>Cryobacterium</taxon>
    </lineage>
</organism>